<sequence>MHMTLIVIRTDIIHKFIAVFIDFTKAFDLLNRATIIGKLEKIGRDNPLRVSINNILAHNEVRIQDGKTKFELIVESNSVLQGDPLSPLHFNVVISDITKIIQNAPSVRMYLYGNDIVIGSSNRRELQEIMDRLENFAMDNRLKLNCGKTVQMVFRKGGKVAEYDKITYKGEELNNVNTFRYLGITFQPTIKSFRGHIRERTLAAIRSIYDIEDPTRLSLSSTMTLFNAKTLPVIT</sequence>
<dbReference type="InterPro" id="IPR000477">
    <property type="entry name" value="RT_dom"/>
</dbReference>
<dbReference type="InterPro" id="IPR043502">
    <property type="entry name" value="DNA/RNA_pol_sf"/>
</dbReference>
<dbReference type="PROSITE" id="PS50878">
    <property type="entry name" value="RT_POL"/>
    <property type="match status" value="1"/>
</dbReference>
<accession>A0ABQ8S930</accession>
<proteinExistence type="predicted"/>
<feature type="domain" description="Reverse transcriptase" evidence="1">
    <location>
        <begin position="1"/>
        <end position="186"/>
    </location>
</feature>
<evidence type="ECO:0000313" key="3">
    <source>
        <dbReference type="Proteomes" id="UP001148838"/>
    </source>
</evidence>
<dbReference type="PANTHER" id="PTHR47027:SF20">
    <property type="entry name" value="REVERSE TRANSCRIPTASE-LIKE PROTEIN WITH RNA-DIRECTED DNA POLYMERASE DOMAIN"/>
    <property type="match status" value="1"/>
</dbReference>
<dbReference type="PANTHER" id="PTHR47027">
    <property type="entry name" value="REVERSE TRANSCRIPTASE DOMAIN-CONTAINING PROTEIN"/>
    <property type="match status" value="1"/>
</dbReference>
<reference evidence="2 3" key="1">
    <citation type="journal article" date="2022" name="Allergy">
        <title>Genome assembly and annotation of Periplaneta americana reveal a comprehensive cockroach allergen profile.</title>
        <authorList>
            <person name="Wang L."/>
            <person name="Xiong Q."/>
            <person name="Saelim N."/>
            <person name="Wang L."/>
            <person name="Nong W."/>
            <person name="Wan A.T."/>
            <person name="Shi M."/>
            <person name="Liu X."/>
            <person name="Cao Q."/>
            <person name="Hui J.H.L."/>
            <person name="Sookrung N."/>
            <person name="Leung T.F."/>
            <person name="Tungtrongchitr A."/>
            <person name="Tsui S.K.W."/>
        </authorList>
    </citation>
    <scope>NUCLEOTIDE SEQUENCE [LARGE SCALE GENOMIC DNA]</scope>
    <source>
        <strain evidence="2">PWHHKU_190912</strain>
    </source>
</reference>
<evidence type="ECO:0000259" key="1">
    <source>
        <dbReference type="PROSITE" id="PS50878"/>
    </source>
</evidence>
<dbReference type="EMBL" id="JAJSOF020000033">
    <property type="protein sequence ID" value="KAJ4430495.1"/>
    <property type="molecule type" value="Genomic_DNA"/>
</dbReference>
<gene>
    <name evidence="2" type="ORF">ANN_22711</name>
</gene>
<protein>
    <recommendedName>
        <fullName evidence="1">Reverse transcriptase domain-containing protein</fullName>
    </recommendedName>
</protein>
<keyword evidence="3" id="KW-1185">Reference proteome</keyword>
<organism evidence="2 3">
    <name type="scientific">Periplaneta americana</name>
    <name type="common">American cockroach</name>
    <name type="synonym">Blatta americana</name>
    <dbReference type="NCBI Taxonomy" id="6978"/>
    <lineage>
        <taxon>Eukaryota</taxon>
        <taxon>Metazoa</taxon>
        <taxon>Ecdysozoa</taxon>
        <taxon>Arthropoda</taxon>
        <taxon>Hexapoda</taxon>
        <taxon>Insecta</taxon>
        <taxon>Pterygota</taxon>
        <taxon>Neoptera</taxon>
        <taxon>Polyneoptera</taxon>
        <taxon>Dictyoptera</taxon>
        <taxon>Blattodea</taxon>
        <taxon>Blattoidea</taxon>
        <taxon>Blattidae</taxon>
        <taxon>Blattinae</taxon>
        <taxon>Periplaneta</taxon>
    </lineage>
</organism>
<dbReference type="Proteomes" id="UP001148838">
    <property type="component" value="Unassembled WGS sequence"/>
</dbReference>
<evidence type="ECO:0000313" key="2">
    <source>
        <dbReference type="EMBL" id="KAJ4430495.1"/>
    </source>
</evidence>
<dbReference type="Pfam" id="PF00078">
    <property type="entry name" value="RVT_1"/>
    <property type="match status" value="1"/>
</dbReference>
<name>A0ABQ8S930_PERAM</name>
<comment type="caution">
    <text evidence="2">The sequence shown here is derived from an EMBL/GenBank/DDBJ whole genome shotgun (WGS) entry which is preliminary data.</text>
</comment>
<dbReference type="SUPFAM" id="SSF56672">
    <property type="entry name" value="DNA/RNA polymerases"/>
    <property type="match status" value="1"/>
</dbReference>